<dbReference type="Proteomes" id="UP000324800">
    <property type="component" value="Unassembled WGS sequence"/>
</dbReference>
<gene>
    <name evidence="2" type="ORF">EZS28_041284</name>
</gene>
<evidence type="ECO:0000313" key="2">
    <source>
        <dbReference type="EMBL" id="KAA6363192.1"/>
    </source>
</evidence>
<sequence>MKRKRNRIVVAAAAVAAAIAVAVAARKYMKSGQGKEARKFREPMEMRTAWRMINATDRQRKTNRSNLIRNTNPNIDLNYISPQYNSPHKPSSTHPQQHSPSPSLKETLTILRTISPEDPRGYKEKEQEPKQQKLQQYAGLMNEVERFHEIMKQIIEEKKKKPKTMLPEQYKHYPNKDGPFFFYPPKNYSPTPIP</sequence>
<feature type="compositionally biased region" description="Polar residues" evidence="1">
    <location>
        <begin position="64"/>
        <end position="85"/>
    </location>
</feature>
<comment type="caution">
    <text evidence="2">The sequence shown here is derived from an EMBL/GenBank/DDBJ whole genome shotgun (WGS) entry which is preliminary data.</text>
</comment>
<protein>
    <submittedName>
        <fullName evidence="2">Uncharacterized protein</fullName>
    </submittedName>
</protein>
<accession>A0A5J4TZJ3</accession>
<name>A0A5J4TZJ3_9EUKA</name>
<evidence type="ECO:0000313" key="3">
    <source>
        <dbReference type="Proteomes" id="UP000324800"/>
    </source>
</evidence>
<proteinExistence type="predicted"/>
<evidence type="ECO:0000256" key="1">
    <source>
        <dbReference type="SAM" id="MobiDB-lite"/>
    </source>
</evidence>
<dbReference type="AlphaFoldDB" id="A0A5J4TZJ3"/>
<feature type="compositionally biased region" description="Low complexity" evidence="1">
    <location>
        <begin position="86"/>
        <end position="103"/>
    </location>
</feature>
<dbReference type="EMBL" id="SNRW01023223">
    <property type="protein sequence ID" value="KAA6363192.1"/>
    <property type="molecule type" value="Genomic_DNA"/>
</dbReference>
<organism evidence="2 3">
    <name type="scientific">Streblomastix strix</name>
    <dbReference type="NCBI Taxonomy" id="222440"/>
    <lineage>
        <taxon>Eukaryota</taxon>
        <taxon>Metamonada</taxon>
        <taxon>Preaxostyla</taxon>
        <taxon>Oxymonadida</taxon>
        <taxon>Streblomastigidae</taxon>
        <taxon>Streblomastix</taxon>
    </lineage>
</organism>
<reference evidence="2 3" key="1">
    <citation type="submission" date="2019-03" db="EMBL/GenBank/DDBJ databases">
        <title>Single cell metagenomics reveals metabolic interactions within the superorganism composed of flagellate Streblomastix strix and complex community of Bacteroidetes bacteria on its surface.</title>
        <authorList>
            <person name="Treitli S.C."/>
            <person name="Kolisko M."/>
            <person name="Husnik F."/>
            <person name="Keeling P."/>
            <person name="Hampl V."/>
        </authorList>
    </citation>
    <scope>NUCLEOTIDE SEQUENCE [LARGE SCALE GENOMIC DNA]</scope>
    <source>
        <strain evidence="2">ST1C</strain>
    </source>
</reference>
<feature type="region of interest" description="Disordered" evidence="1">
    <location>
        <begin position="64"/>
        <end position="104"/>
    </location>
</feature>